<accession>A0ABS2L9A2</accession>
<keyword evidence="7" id="KW-0482">Metalloprotease</keyword>
<dbReference type="InterPro" id="IPR007343">
    <property type="entry name" value="Uncharacterised_pept_Zn_put"/>
</dbReference>
<dbReference type="EMBL" id="JAFBBU010000001">
    <property type="protein sequence ID" value="MBM7473569.1"/>
    <property type="molecule type" value="Genomic_DNA"/>
</dbReference>
<dbReference type="SUPFAM" id="SSF55486">
    <property type="entry name" value="Metalloproteases ('zincins'), catalytic domain"/>
    <property type="match status" value="1"/>
</dbReference>
<sequence length="296" mass="30481">MTFNDNSKLDSSRVSKRGRTGIAVGGGGAVVAIGLFLLSQLLGVDLTGLAGGIQQGSGSTSQGAEQALDCQTGADANARVDCLMVGASNSLDAYWAVEAPKLGVSYQSPADFVLFEGGTSTGCGQASSATGPFYCPVDQTIYVDTTFFDELRSQFGASGGTLSEMYVVAHEWGHHIQQRAGTFDGTDRTATGASSDSVRTELQADCYGGAWAAAASTTTDASGVSFIEPLTSQQIADALNAASAIGDDRIQQQSGGSVNPETWTHGSSESRQRWFQTGFTSGAAACDTFGVDASQL</sequence>
<evidence type="ECO:0000256" key="3">
    <source>
        <dbReference type="ARBA" id="ARBA00022989"/>
    </source>
</evidence>
<dbReference type="RefSeq" id="WP_205111131.1">
    <property type="nucleotide sequence ID" value="NZ_BAAAHT010000001.1"/>
</dbReference>
<comment type="subcellular location">
    <subcellularLocation>
        <location evidence="1">Membrane</location>
        <topology evidence="1">Single-pass membrane protein</topology>
    </subcellularLocation>
</comment>
<name>A0ABS2L9A2_9MICO</name>
<dbReference type="GO" id="GO:0008237">
    <property type="term" value="F:metallopeptidase activity"/>
    <property type="evidence" value="ECO:0007669"/>
    <property type="project" value="UniProtKB-KW"/>
</dbReference>
<evidence type="ECO:0000256" key="6">
    <source>
        <dbReference type="SAM" id="Phobius"/>
    </source>
</evidence>
<evidence type="ECO:0000256" key="5">
    <source>
        <dbReference type="SAM" id="MobiDB-lite"/>
    </source>
</evidence>
<organism evidence="7 8">
    <name type="scientific">Subtercola frigoramans</name>
    <dbReference type="NCBI Taxonomy" id="120298"/>
    <lineage>
        <taxon>Bacteria</taxon>
        <taxon>Bacillati</taxon>
        <taxon>Actinomycetota</taxon>
        <taxon>Actinomycetes</taxon>
        <taxon>Micrococcales</taxon>
        <taxon>Microbacteriaceae</taxon>
        <taxon>Subtercola</taxon>
    </lineage>
</organism>
<keyword evidence="3 6" id="KW-1133">Transmembrane helix</keyword>
<evidence type="ECO:0000313" key="7">
    <source>
        <dbReference type="EMBL" id="MBM7473569.1"/>
    </source>
</evidence>
<keyword evidence="8" id="KW-1185">Reference proteome</keyword>
<dbReference type="PANTHER" id="PTHR30168:SF0">
    <property type="entry name" value="INNER MEMBRANE PROTEIN"/>
    <property type="match status" value="1"/>
</dbReference>
<keyword evidence="2 6" id="KW-0812">Transmembrane</keyword>
<evidence type="ECO:0000256" key="1">
    <source>
        <dbReference type="ARBA" id="ARBA00004167"/>
    </source>
</evidence>
<gene>
    <name evidence="7" type="ORF">JOE66_003203</name>
</gene>
<proteinExistence type="predicted"/>
<dbReference type="PANTHER" id="PTHR30168">
    <property type="entry name" value="PUTATIVE MEMBRANE PROTEIN YPFJ"/>
    <property type="match status" value="1"/>
</dbReference>
<keyword evidence="4 6" id="KW-0472">Membrane</keyword>
<dbReference type="Pfam" id="PF04228">
    <property type="entry name" value="Zn_peptidase"/>
    <property type="match status" value="1"/>
</dbReference>
<evidence type="ECO:0000256" key="4">
    <source>
        <dbReference type="ARBA" id="ARBA00023136"/>
    </source>
</evidence>
<evidence type="ECO:0000313" key="8">
    <source>
        <dbReference type="Proteomes" id="UP000776164"/>
    </source>
</evidence>
<dbReference type="Proteomes" id="UP000776164">
    <property type="component" value="Unassembled WGS sequence"/>
</dbReference>
<feature type="region of interest" description="Disordered" evidence="5">
    <location>
        <begin position="250"/>
        <end position="269"/>
    </location>
</feature>
<evidence type="ECO:0000256" key="2">
    <source>
        <dbReference type="ARBA" id="ARBA00022692"/>
    </source>
</evidence>
<comment type="caution">
    <text evidence="7">The sequence shown here is derived from an EMBL/GenBank/DDBJ whole genome shotgun (WGS) entry which is preliminary data.</text>
</comment>
<feature type="compositionally biased region" description="Polar residues" evidence="5">
    <location>
        <begin position="251"/>
        <end position="269"/>
    </location>
</feature>
<keyword evidence="7" id="KW-0645">Protease</keyword>
<protein>
    <submittedName>
        <fullName evidence="7">Metalloprotease</fullName>
    </submittedName>
</protein>
<feature type="transmembrane region" description="Helical" evidence="6">
    <location>
        <begin position="21"/>
        <end position="42"/>
    </location>
</feature>
<keyword evidence="7" id="KW-0378">Hydrolase</keyword>
<reference evidence="7 8" key="1">
    <citation type="submission" date="2021-01" db="EMBL/GenBank/DDBJ databases">
        <title>Sequencing the genomes of 1000 actinobacteria strains.</title>
        <authorList>
            <person name="Klenk H.-P."/>
        </authorList>
    </citation>
    <scope>NUCLEOTIDE SEQUENCE [LARGE SCALE GENOMIC DNA]</scope>
    <source>
        <strain evidence="7 8">DSM 13057</strain>
    </source>
</reference>